<dbReference type="SUPFAM" id="SSF54211">
    <property type="entry name" value="Ribosomal protein S5 domain 2-like"/>
    <property type="match status" value="1"/>
</dbReference>
<protein>
    <recommendedName>
        <fullName evidence="6 7">Ribonuclease P protein component</fullName>
        <shortName evidence="6">RNase P protein</shortName>
        <shortName evidence="6">RNaseP protein</shortName>
        <ecNumber evidence="6 7">3.1.26.5</ecNumber>
    </recommendedName>
    <alternativeName>
        <fullName evidence="6">Protein C5</fullName>
    </alternativeName>
</protein>
<dbReference type="Proteomes" id="UP000676776">
    <property type="component" value="Unassembled WGS sequence"/>
</dbReference>
<dbReference type="EC" id="3.1.26.5" evidence="6 7"/>
<gene>
    <name evidence="6 8" type="primary">rnpA</name>
    <name evidence="8" type="ORF">J4050_00835</name>
</gene>
<dbReference type="InterPro" id="IPR020568">
    <property type="entry name" value="Ribosomal_Su5_D2-typ_SF"/>
</dbReference>
<reference evidence="8 9" key="1">
    <citation type="submission" date="2021-03" db="EMBL/GenBank/DDBJ databases">
        <title>Winogradskyella sp. nov., isolated from costal sediment.</title>
        <authorList>
            <person name="Gao C."/>
        </authorList>
    </citation>
    <scope>NUCLEOTIDE SEQUENCE [LARGE SCALE GENOMIC DNA]</scope>
    <source>
        <strain evidence="8 9">DF17</strain>
    </source>
</reference>
<evidence type="ECO:0000256" key="3">
    <source>
        <dbReference type="ARBA" id="ARBA00022759"/>
    </source>
</evidence>
<evidence type="ECO:0000256" key="7">
    <source>
        <dbReference type="NCBIfam" id="TIGR00188"/>
    </source>
</evidence>
<keyword evidence="5 6" id="KW-0694">RNA-binding</keyword>
<comment type="catalytic activity">
    <reaction evidence="6">
        <text>Endonucleolytic cleavage of RNA, removing 5'-extranucleotides from tRNA precursor.</text>
        <dbReference type="EC" id="3.1.26.5"/>
    </reaction>
</comment>
<keyword evidence="3 6" id="KW-0255">Endonuclease</keyword>
<sequence length="128" mass="14755">MRYKLGKSNKLKSKTTIDRLFNEGKSVTAFPLRLVYLKNDDDARIKVGFSVSKRLHKTAVARNRIKRLTREAFRLSKPIYFNNSSTSYAFMILYISKEGTTFEALHNAMTVLLEKFAKKTAQNETKTP</sequence>
<dbReference type="RefSeq" id="WP_208152045.1">
    <property type="nucleotide sequence ID" value="NZ_JAGEVF010000001.1"/>
</dbReference>
<dbReference type="Gene3D" id="3.30.230.10">
    <property type="match status" value="1"/>
</dbReference>
<keyword evidence="2 6" id="KW-0540">Nuclease</keyword>
<dbReference type="PANTHER" id="PTHR33992">
    <property type="entry name" value="RIBONUCLEASE P PROTEIN COMPONENT"/>
    <property type="match status" value="1"/>
</dbReference>
<dbReference type="PANTHER" id="PTHR33992:SF1">
    <property type="entry name" value="RIBONUCLEASE P PROTEIN COMPONENT"/>
    <property type="match status" value="1"/>
</dbReference>
<keyword evidence="9" id="KW-1185">Reference proteome</keyword>
<evidence type="ECO:0000256" key="5">
    <source>
        <dbReference type="ARBA" id="ARBA00022884"/>
    </source>
</evidence>
<dbReference type="InterPro" id="IPR014721">
    <property type="entry name" value="Ribsml_uS5_D2-typ_fold_subgr"/>
</dbReference>
<comment type="function">
    <text evidence="6">RNaseP catalyzes the removal of the 5'-leader sequence from pre-tRNA to produce the mature 5'-terminus. It can also cleave other RNA substrates such as 4.5S RNA. The protein component plays an auxiliary but essential role in vivo by binding to the 5'-leader sequence and broadening the substrate specificity of the ribozyme.</text>
</comment>
<evidence type="ECO:0000256" key="2">
    <source>
        <dbReference type="ARBA" id="ARBA00022722"/>
    </source>
</evidence>
<evidence type="ECO:0000256" key="1">
    <source>
        <dbReference type="ARBA" id="ARBA00022694"/>
    </source>
</evidence>
<dbReference type="NCBIfam" id="TIGR00188">
    <property type="entry name" value="rnpA"/>
    <property type="match status" value="1"/>
</dbReference>
<keyword evidence="4 6" id="KW-0378">Hydrolase</keyword>
<comment type="similarity">
    <text evidence="6">Belongs to the RnpA family.</text>
</comment>
<keyword evidence="1 6" id="KW-0819">tRNA processing</keyword>
<dbReference type="EMBL" id="JAGEVF010000001">
    <property type="protein sequence ID" value="MBO3115270.1"/>
    <property type="molecule type" value="Genomic_DNA"/>
</dbReference>
<name>A0ABS3T0J8_9FLAO</name>
<dbReference type="InterPro" id="IPR000100">
    <property type="entry name" value="RNase_P"/>
</dbReference>
<proteinExistence type="inferred from homology"/>
<dbReference type="Pfam" id="PF00825">
    <property type="entry name" value="Ribonuclease_P"/>
    <property type="match status" value="1"/>
</dbReference>
<evidence type="ECO:0000313" key="8">
    <source>
        <dbReference type="EMBL" id="MBO3115270.1"/>
    </source>
</evidence>
<accession>A0ABS3T0J8</accession>
<evidence type="ECO:0000256" key="6">
    <source>
        <dbReference type="HAMAP-Rule" id="MF_00227"/>
    </source>
</evidence>
<dbReference type="GO" id="GO:0004526">
    <property type="term" value="F:ribonuclease P activity"/>
    <property type="evidence" value="ECO:0007669"/>
    <property type="project" value="UniProtKB-EC"/>
</dbReference>
<evidence type="ECO:0000256" key="4">
    <source>
        <dbReference type="ARBA" id="ARBA00022801"/>
    </source>
</evidence>
<comment type="subunit">
    <text evidence="6">Consists of a catalytic RNA component (M1 or rnpB) and a protein subunit.</text>
</comment>
<organism evidence="8 9">
    <name type="scientific">Winogradskyella pelagia</name>
    <dbReference type="NCBI Taxonomy" id="2819984"/>
    <lineage>
        <taxon>Bacteria</taxon>
        <taxon>Pseudomonadati</taxon>
        <taxon>Bacteroidota</taxon>
        <taxon>Flavobacteriia</taxon>
        <taxon>Flavobacteriales</taxon>
        <taxon>Flavobacteriaceae</taxon>
        <taxon>Winogradskyella</taxon>
    </lineage>
</organism>
<evidence type="ECO:0000313" key="9">
    <source>
        <dbReference type="Proteomes" id="UP000676776"/>
    </source>
</evidence>
<comment type="caution">
    <text evidence="8">The sequence shown here is derived from an EMBL/GenBank/DDBJ whole genome shotgun (WGS) entry which is preliminary data.</text>
</comment>
<dbReference type="HAMAP" id="MF_00227">
    <property type="entry name" value="RNase_P"/>
    <property type="match status" value="1"/>
</dbReference>